<sequence length="100" mass="11045">MVRRSTVKVCVNGGSVWHNGMVSRAAMQPVQQSGLDCSLLLFVHCSSAYAPLFDGRMSGDVLWASVSTILPWYLDTWRWRVVFWATAPAPAILCSLDGEL</sequence>
<reference evidence="1" key="1">
    <citation type="submission" date="2023-10" db="EMBL/GenBank/DDBJ databases">
        <authorList>
            <person name="Chen Y."/>
            <person name="Shah S."/>
            <person name="Dougan E. K."/>
            <person name="Thang M."/>
            <person name="Chan C."/>
        </authorList>
    </citation>
    <scope>NUCLEOTIDE SEQUENCE [LARGE SCALE GENOMIC DNA]</scope>
</reference>
<gene>
    <name evidence="1" type="ORF">PCOR1329_LOCUS73519</name>
</gene>
<organism evidence="1 2">
    <name type="scientific">Prorocentrum cordatum</name>
    <dbReference type="NCBI Taxonomy" id="2364126"/>
    <lineage>
        <taxon>Eukaryota</taxon>
        <taxon>Sar</taxon>
        <taxon>Alveolata</taxon>
        <taxon>Dinophyceae</taxon>
        <taxon>Prorocentrales</taxon>
        <taxon>Prorocentraceae</taxon>
        <taxon>Prorocentrum</taxon>
    </lineage>
</organism>
<evidence type="ECO:0000313" key="2">
    <source>
        <dbReference type="Proteomes" id="UP001189429"/>
    </source>
</evidence>
<comment type="caution">
    <text evidence="1">The sequence shown here is derived from an EMBL/GenBank/DDBJ whole genome shotgun (WGS) entry which is preliminary data.</text>
</comment>
<accession>A0ABN9X9J2</accession>
<evidence type="ECO:0000313" key="1">
    <source>
        <dbReference type="EMBL" id="CAK0894480.1"/>
    </source>
</evidence>
<dbReference type="Proteomes" id="UP001189429">
    <property type="component" value="Unassembled WGS sequence"/>
</dbReference>
<name>A0ABN9X9J2_9DINO</name>
<keyword evidence="2" id="KW-1185">Reference proteome</keyword>
<protein>
    <submittedName>
        <fullName evidence="1">Uncharacterized protein</fullName>
    </submittedName>
</protein>
<dbReference type="EMBL" id="CAUYUJ010019904">
    <property type="protein sequence ID" value="CAK0894480.1"/>
    <property type="molecule type" value="Genomic_DNA"/>
</dbReference>
<proteinExistence type="predicted"/>